<gene>
    <name evidence="2" type="ORF">JIN85_07755</name>
</gene>
<accession>A0A934VWA9</accession>
<feature type="domain" description="GYF" evidence="1">
    <location>
        <begin position="4"/>
        <end position="51"/>
    </location>
</feature>
<protein>
    <submittedName>
        <fullName evidence="2">DUF4339 domain-containing protein</fullName>
    </submittedName>
</protein>
<name>A0A934VWA9_9BACT</name>
<dbReference type="InterPro" id="IPR025640">
    <property type="entry name" value="GYF_2"/>
</dbReference>
<evidence type="ECO:0000313" key="3">
    <source>
        <dbReference type="Proteomes" id="UP000603141"/>
    </source>
</evidence>
<keyword evidence="3" id="KW-1185">Reference proteome</keyword>
<sequence length="69" mass="7405">MIQWYYAKGGQQMGPVTFEELQALATSGGLMPGDLVWNQSMKDWLPASSVSGIFNGTSSFSPYATPPSS</sequence>
<dbReference type="RefSeq" id="WP_200269312.1">
    <property type="nucleotide sequence ID" value="NZ_JAENIJ010000009.1"/>
</dbReference>
<dbReference type="Proteomes" id="UP000603141">
    <property type="component" value="Unassembled WGS sequence"/>
</dbReference>
<evidence type="ECO:0000259" key="1">
    <source>
        <dbReference type="Pfam" id="PF14237"/>
    </source>
</evidence>
<comment type="caution">
    <text evidence="2">The sequence shown here is derived from an EMBL/GenBank/DDBJ whole genome shotgun (WGS) entry which is preliminary data.</text>
</comment>
<dbReference type="EMBL" id="JAENIJ010000009">
    <property type="protein sequence ID" value="MBK1882304.1"/>
    <property type="molecule type" value="Genomic_DNA"/>
</dbReference>
<dbReference type="AlphaFoldDB" id="A0A934VWA9"/>
<organism evidence="2 3">
    <name type="scientific">Luteolibacter pohnpeiensis</name>
    <dbReference type="NCBI Taxonomy" id="454153"/>
    <lineage>
        <taxon>Bacteria</taxon>
        <taxon>Pseudomonadati</taxon>
        <taxon>Verrucomicrobiota</taxon>
        <taxon>Verrucomicrobiia</taxon>
        <taxon>Verrucomicrobiales</taxon>
        <taxon>Verrucomicrobiaceae</taxon>
        <taxon>Luteolibacter</taxon>
    </lineage>
</organism>
<evidence type="ECO:0000313" key="2">
    <source>
        <dbReference type="EMBL" id="MBK1882304.1"/>
    </source>
</evidence>
<proteinExistence type="predicted"/>
<dbReference type="Pfam" id="PF14237">
    <property type="entry name" value="GYF_2"/>
    <property type="match status" value="1"/>
</dbReference>
<reference evidence="2" key="1">
    <citation type="submission" date="2021-01" db="EMBL/GenBank/DDBJ databases">
        <title>Modified the classification status of verrucomicrobia.</title>
        <authorList>
            <person name="Feng X."/>
        </authorList>
    </citation>
    <scope>NUCLEOTIDE SEQUENCE</scope>
    <source>
        <strain evidence="2">KCTC 22041</strain>
    </source>
</reference>